<dbReference type="InterPro" id="IPR009010">
    <property type="entry name" value="Asp_de-COase-like_dom_sf"/>
</dbReference>
<dbReference type="GO" id="GO:0051536">
    <property type="term" value="F:iron-sulfur cluster binding"/>
    <property type="evidence" value="ECO:0007669"/>
    <property type="project" value="UniProtKB-KW"/>
</dbReference>
<dbReference type="Pfam" id="PF01568">
    <property type="entry name" value="Molydop_binding"/>
    <property type="match status" value="1"/>
</dbReference>
<dbReference type="RefSeq" id="WP_129347535.1">
    <property type="nucleotide sequence ID" value="NZ_CP012670.1"/>
</dbReference>
<dbReference type="InterPro" id="IPR006657">
    <property type="entry name" value="MoPterin_dinucl-bd_dom"/>
</dbReference>
<dbReference type="Gene3D" id="3.40.50.740">
    <property type="match status" value="1"/>
</dbReference>
<dbReference type="SMART" id="SM00926">
    <property type="entry name" value="Molybdop_Fe4S4"/>
    <property type="match status" value="1"/>
</dbReference>
<evidence type="ECO:0000313" key="7">
    <source>
        <dbReference type="Proteomes" id="UP000295781"/>
    </source>
</evidence>
<evidence type="ECO:0000259" key="5">
    <source>
        <dbReference type="PROSITE" id="PS51669"/>
    </source>
</evidence>
<keyword evidence="2" id="KW-0479">Metal-binding</keyword>
<dbReference type="SUPFAM" id="SSF53706">
    <property type="entry name" value="Formate dehydrogenase/DMSO reductase, domains 1-3"/>
    <property type="match status" value="1"/>
</dbReference>
<organism evidence="6 7">
    <name type="scientific">Sorangium cellulosum</name>
    <name type="common">Polyangium cellulosum</name>
    <dbReference type="NCBI Taxonomy" id="56"/>
    <lineage>
        <taxon>Bacteria</taxon>
        <taxon>Pseudomonadati</taxon>
        <taxon>Myxococcota</taxon>
        <taxon>Polyangia</taxon>
        <taxon>Polyangiales</taxon>
        <taxon>Polyangiaceae</taxon>
        <taxon>Sorangium</taxon>
    </lineage>
</organism>
<dbReference type="GO" id="GO:0016491">
    <property type="term" value="F:oxidoreductase activity"/>
    <property type="evidence" value="ECO:0007669"/>
    <property type="project" value="InterPro"/>
</dbReference>
<feature type="domain" description="4Fe-4S Mo/W bis-MGD-type" evidence="5">
    <location>
        <begin position="2"/>
        <end position="59"/>
    </location>
</feature>
<dbReference type="PANTHER" id="PTHR43742">
    <property type="entry name" value="TRIMETHYLAMINE-N-OXIDE REDUCTASE"/>
    <property type="match status" value="1"/>
</dbReference>
<dbReference type="Pfam" id="PF04879">
    <property type="entry name" value="Molybdop_Fe4S4"/>
    <property type="match status" value="1"/>
</dbReference>
<name>A0A4P2Q0C0_SORCE</name>
<evidence type="ECO:0000256" key="1">
    <source>
        <dbReference type="ARBA" id="ARBA00010312"/>
    </source>
</evidence>
<reference evidence="6 7" key="1">
    <citation type="submission" date="2015-09" db="EMBL/GenBank/DDBJ databases">
        <title>Sorangium comparison.</title>
        <authorList>
            <person name="Zaburannyi N."/>
            <person name="Bunk B."/>
            <person name="Overmann J."/>
            <person name="Mueller R."/>
        </authorList>
    </citation>
    <scope>NUCLEOTIDE SEQUENCE [LARGE SCALE GENOMIC DNA]</scope>
    <source>
        <strain evidence="6 7">So ceGT47</strain>
    </source>
</reference>
<accession>A0A4P2Q0C0</accession>
<evidence type="ECO:0000256" key="3">
    <source>
        <dbReference type="ARBA" id="ARBA00023004"/>
    </source>
</evidence>
<evidence type="ECO:0000256" key="4">
    <source>
        <dbReference type="ARBA" id="ARBA00023014"/>
    </source>
</evidence>
<dbReference type="Pfam" id="PF00384">
    <property type="entry name" value="Molybdopterin"/>
    <property type="match status" value="1"/>
</dbReference>
<dbReference type="PANTHER" id="PTHR43742:SF6">
    <property type="entry name" value="OXIDOREDUCTASE YYAE-RELATED"/>
    <property type="match status" value="1"/>
</dbReference>
<dbReference type="Gene3D" id="2.40.40.20">
    <property type="match status" value="1"/>
</dbReference>
<dbReference type="InterPro" id="IPR006963">
    <property type="entry name" value="Mopterin_OxRdtase_4Fe-4S_dom"/>
</dbReference>
<dbReference type="PROSITE" id="PS51669">
    <property type="entry name" value="4FE4S_MOW_BIS_MGD"/>
    <property type="match status" value="1"/>
</dbReference>
<sequence>MQQLRKTTCNRDCPDACSIVATVEGGRVVRLAGDPSHPVTRGFLCYRTSHFLETQYSPARLTTPLLRKGGALTPVSWDEALDTAAERLLRIRAESGPAAIFHYRSGGSLGILTGITDAFFARFGPVTVKRGDICSGAGDAAQLTDFGEEDSHDLADLKNARHILLWGKNVFTSSPHTLPVLREARARGAELVLIDPVHHKTASLCGAYYQPRPGGDFALAMAVARVLFDEGWTDPRAGDTCDHLDAFRALARSRSVAAWCADADVPEGAALDLARRLGAERPTAILVGWGMGRRTSGGAIVRALDALSAVSGNLGVPGGGVSFYFKRRGAFDLSPFQGQRPPPRTVCEPLFGPEVLRMSDPPIRAVWVTAGNPVAMLPESGTVAEALRTRDFVVVVDSFLTDTARLAHLVLPTRTLLEADDVLGAYGHHYLGVSTPVVPPPDGVKSDLEIMQALAPRVGLGDALDGSVRAWKRRVTEPRLAPFGITLETLEREPVRNPLSPEVLFADRKFPTPTGRVNLITEAPPEERADPDAGEFPLRLMALSTERSQCSQWARPQEGPAVVTVHPDAAGGVPDGGVCRIASRIGALVVRLRHDPAQRRDVALMPKGGHLHDGRCANALIRARTTDLGEGGALYEERVRLVPLAEAEPAPPAP</sequence>
<dbReference type="EMBL" id="CP012670">
    <property type="protein sequence ID" value="AUX22358.1"/>
    <property type="molecule type" value="Genomic_DNA"/>
</dbReference>
<keyword evidence="4" id="KW-0411">Iron-sulfur</keyword>
<keyword evidence="3" id="KW-0408">Iron</keyword>
<gene>
    <name evidence="6" type="ORF">SOCEGT47_028590</name>
</gene>
<dbReference type="Gene3D" id="2.20.25.90">
    <property type="entry name" value="ADC-like domains"/>
    <property type="match status" value="1"/>
</dbReference>
<dbReference type="InterPro" id="IPR006656">
    <property type="entry name" value="Mopterin_OxRdtase"/>
</dbReference>
<dbReference type="Gene3D" id="3.40.228.10">
    <property type="entry name" value="Dimethylsulfoxide Reductase, domain 2"/>
    <property type="match status" value="1"/>
</dbReference>
<evidence type="ECO:0000313" key="6">
    <source>
        <dbReference type="EMBL" id="AUX22358.1"/>
    </source>
</evidence>
<protein>
    <submittedName>
        <fullName evidence="6">Molybdopterin oxidoreductase</fullName>
    </submittedName>
</protein>
<comment type="similarity">
    <text evidence="1">Belongs to the prokaryotic molybdopterin-containing oxidoreductase family.</text>
</comment>
<proteinExistence type="inferred from homology"/>
<dbReference type="Proteomes" id="UP000295781">
    <property type="component" value="Chromosome"/>
</dbReference>
<dbReference type="Gene3D" id="3.30.2070.10">
    <property type="entry name" value="Formate dehydrogenase/DMSO reductase"/>
    <property type="match status" value="1"/>
</dbReference>
<dbReference type="OrthoDB" id="9810782at2"/>
<dbReference type="GO" id="GO:0046872">
    <property type="term" value="F:metal ion binding"/>
    <property type="evidence" value="ECO:0007669"/>
    <property type="project" value="UniProtKB-KW"/>
</dbReference>
<dbReference type="InterPro" id="IPR050612">
    <property type="entry name" value="Prok_Mopterin_Oxidored"/>
</dbReference>
<dbReference type="AlphaFoldDB" id="A0A4P2Q0C0"/>
<dbReference type="SUPFAM" id="SSF50692">
    <property type="entry name" value="ADC-like"/>
    <property type="match status" value="1"/>
</dbReference>
<dbReference type="GO" id="GO:0043546">
    <property type="term" value="F:molybdopterin cofactor binding"/>
    <property type="evidence" value="ECO:0007669"/>
    <property type="project" value="InterPro"/>
</dbReference>
<evidence type="ECO:0000256" key="2">
    <source>
        <dbReference type="ARBA" id="ARBA00022723"/>
    </source>
</evidence>